<protein>
    <submittedName>
        <fullName evidence="1">Uncharacterized protein</fullName>
    </submittedName>
</protein>
<dbReference type="AlphaFoldDB" id="A0A0F9QMK6"/>
<name>A0A0F9QMK6_9ZZZZ</name>
<comment type="caution">
    <text evidence="1">The sequence shown here is derived from an EMBL/GenBank/DDBJ whole genome shotgun (WGS) entry which is preliminary data.</text>
</comment>
<evidence type="ECO:0000313" key="1">
    <source>
        <dbReference type="EMBL" id="KKN06588.1"/>
    </source>
</evidence>
<feature type="non-terminal residue" evidence="1">
    <location>
        <position position="192"/>
    </location>
</feature>
<proteinExistence type="predicted"/>
<gene>
    <name evidence="1" type="ORF">LCGC14_1075820</name>
</gene>
<sequence length="192" mass="20522">MSGIGQPKKLTINLSVALTEKEFGISGTQFGVWNSPLSSDIIQVRFNQNQAQQIPFARSRILAVPFNKVFISVGAGMTGDMDILYGHGSMDLFRIFPSVPEPFTSMETILTAIELSSNSIAGSLTGVHNELRGEMDYEGYNAVAIGVAAVEVIAANSDRKGCVIQARWDNTGIIYVGFTSGVGPAVYAVNLA</sequence>
<dbReference type="EMBL" id="LAZR01004673">
    <property type="protein sequence ID" value="KKN06588.1"/>
    <property type="molecule type" value="Genomic_DNA"/>
</dbReference>
<organism evidence="1">
    <name type="scientific">marine sediment metagenome</name>
    <dbReference type="NCBI Taxonomy" id="412755"/>
    <lineage>
        <taxon>unclassified sequences</taxon>
        <taxon>metagenomes</taxon>
        <taxon>ecological metagenomes</taxon>
    </lineage>
</organism>
<reference evidence="1" key="1">
    <citation type="journal article" date="2015" name="Nature">
        <title>Complex archaea that bridge the gap between prokaryotes and eukaryotes.</title>
        <authorList>
            <person name="Spang A."/>
            <person name="Saw J.H."/>
            <person name="Jorgensen S.L."/>
            <person name="Zaremba-Niedzwiedzka K."/>
            <person name="Martijn J."/>
            <person name="Lind A.E."/>
            <person name="van Eijk R."/>
            <person name="Schleper C."/>
            <person name="Guy L."/>
            <person name="Ettema T.J."/>
        </authorList>
    </citation>
    <scope>NUCLEOTIDE SEQUENCE</scope>
</reference>
<accession>A0A0F9QMK6</accession>